<name>A0A4V2W310_9PROT</name>
<evidence type="ECO:0000256" key="1">
    <source>
        <dbReference type="SAM" id="SignalP"/>
    </source>
</evidence>
<dbReference type="EMBL" id="SMCO01000001">
    <property type="protein sequence ID" value="TCV90139.1"/>
    <property type="molecule type" value="Genomic_DNA"/>
</dbReference>
<sequence>MKVVFALALLIFSHTAFSATSNVYEKSVSKDMEATYQNVYKALEDNGFYVIFEPNIGKNLEKFSAKWGKEYNQNKLESIRSMVFCSAWYANQISNSDPSLLALCPLHITLTHKSGQTTILFIKPSVVAKGSAAEKIAKELENDVIKSLESGLNAN</sequence>
<gene>
    <name evidence="3" type="ORF">EDC63_101106</name>
</gene>
<dbReference type="InterPro" id="IPR035923">
    <property type="entry name" value="TT1751-like_sf"/>
</dbReference>
<dbReference type="InterPro" id="IPR005180">
    <property type="entry name" value="DUF302"/>
</dbReference>
<protein>
    <submittedName>
        <fullName evidence="3">Uncharacterized protein (DUF302 family)</fullName>
    </submittedName>
</protein>
<reference evidence="3 4" key="1">
    <citation type="submission" date="2019-03" db="EMBL/GenBank/DDBJ databases">
        <title>Genomic Encyclopedia of Type Strains, Phase IV (KMG-IV): sequencing the most valuable type-strain genomes for metagenomic binning, comparative biology and taxonomic classification.</title>
        <authorList>
            <person name="Goeker M."/>
        </authorList>
    </citation>
    <scope>NUCLEOTIDE SEQUENCE [LARGE SCALE GENOMIC DNA]</scope>
    <source>
        <strain evidence="3 4">DSM 100309</strain>
    </source>
</reference>
<dbReference type="OrthoDB" id="5801820at2"/>
<evidence type="ECO:0000313" key="4">
    <source>
        <dbReference type="Proteomes" id="UP000295367"/>
    </source>
</evidence>
<dbReference type="SUPFAM" id="SSF103247">
    <property type="entry name" value="TT1751-like"/>
    <property type="match status" value="1"/>
</dbReference>
<keyword evidence="4" id="KW-1185">Reference proteome</keyword>
<dbReference type="Pfam" id="PF03625">
    <property type="entry name" value="DUF302"/>
    <property type="match status" value="1"/>
</dbReference>
<keyword evidence="1" id="KW-0732">Signal</keyword>
<proteinExistence type="predicted"/>
<feature type="chain" id="PRO_5020478867" evidence="1">
    <location>
        <begin position="19"/>
        <end position="155"/>
    </location>
</feature>
<evidence type="ECO:0000259" key="2">
    <source>
        <dbReference type="Pfam" id="PF03625"/>
    </source>
</evidence>
<dbReference type="Proteomes" id="UP000295367">
    <property type="component" value="Unassembled WGS sequence"/>
</dbReference>
<accession>A0A4V2W310</accession>
<dbReference type="AlphaFoldDB" id="A0A4V2W310"/>
<dbReference type="CDD" id="cd14797">
    <property type="entry name" value="DUF302"/>
    <property type="match status" value="1"/>
</dbReference>
<feature type="signal peptide" evidence="1">
    <location>
        <begin position="1"/>
        <end position="18"/>
    </location>
</feature>
<evidence type="ECO:0000313" key="3">
    <source>
        <dbReference type="EMBL" id="TCV90139.1"/>
    </source>
</evidence>
<comment type="caution">
    <text evidence="3">The sequence shown here is derived from an EMBL/GenBank/DDBJ whole genome shotgun (WGS) entry which is preliminary data.</text>
</comment>
<organism evidence="3 4">
    <name type="scientific">Sulfurirhabdus autotrophica</name>
    <dbReference type="NCBI Taxonomy" id="1706046"/>
    <lineage>
        <taxon>Bacteria</taxon>
        <taxon>Pseudomonadati</taxon>
        <taxon>Pseudomonadota</taxon>
        <taxon>Betaproteobacteria</taxon>
        <taxon>Nitrosomonadales</taxon>
        <taxon>Sulfuricellaceae</taxon>
        <taxon>Sulfurirhabdus</taxon>
    </lineage>
</organism>
<feature type="domain" description="DUF302" evidence="2">
    <location>
        <begin position="74"/>
        <end position="124"/>
    </location>
</feature>
<dbReference type="Gene3D" id="3.30.310.70">
    <property type="entry name" value="TT1751-like domain"/>
    <property type="match status" value="1"/>
</dbReference>
<dbReference type="RefSeq" id="WP_124947884.1">
    <property type="nucleotide sequence ID" value="NZ_BHVT01000073.1"/>
</dbReference>